<dbReference type="PANTHER" id="PTHR33048:SF155">
    <property type="entry name" value="INTEGRAL MEMBRANE PROTEIN"/>
    <property type="match status" value="1"/>
</dbReference>
<gene>
    <name evidence="8" type="ORF">PGQ11_013678</name>
</gene>
<evidence type="ECO:0000256" key="3">
    <source>
        <dbReference type="ARBA" id="ARBA00022989"/>
    </source>
</evidence>
<comment type="subcellular location">
    <subcellularLocation>
        <location evidence="1">Membrane</location>
        <topology evidence="1">Multi-pass membrane protein</topology>
    </subcellularLocation>
</comment>
<dbReference type="Pfam" id="PF20684">
    <property type="entry name" value="Fung_rhodopsin"/>
    <property type="match status" value="1"/>
</dbReference>
<keyword evidence="4 6" id="KW-0472">Membrane</keyword>
<feature type="transmembrane region" description="Helical" evidence="6">
    <location>
        <begin position="135"/>
        <end position="159"/>
    </location>
</feature>
<evidence type="ECO:0000256" key="6">
    <source>
        <dbReference type="SAM" id="Phobius"/>
    </source>
</evidence>
<comment type="caution">
    <text evidence="8">The sequence shown here is derived from an EMBL/GenBank/DDBJ whole genome shotgun (WGS) entry which is preliminary data.</text>
</comment>
<feature type="domain" description="Rhodopsin" evidence="7">
    <location>
        <begin position="42"/>
        <end position="279"/>
    </location>
</feature>
<keyword evidence="2 6" id="KW-0812">Transmembrane</keyword>
<feature type="transmembrane region" description="Helical" evidence="6">
    <location>
        <begin position="179"/>
        <end position="205"/>
    </location>
</feature>
<comment type="similarity">
    <text evidence="5">Belongs to the SAT4 family.</text>
</comment>
<evidence type="ECO:0000259" key="7">
    <source>
        <dbReference type="Pfam" id="PF20684"/>
    </source>
</evidence>
<dbReference type="InterPro" id="IPR052337">
    <property type="entry name" value="SAT4-like"/>
</dbReference>
<organism evidence="8 9">
    <name type="scientific">Apiospora arundinis</name>
    <dbReference type="NCBI Taxonomy" id="335852"/>
    <lineage>
        <taxon>Eukaryota</taxon>
        <taxon>Fungi</taxon>
        <taxon>Dikarya</taxon>
        <taxon>Ascomycota</taxon>
        <taxon>Pezizomycotina</taxon>
        <taxon>Sordariomycetes</taxon>
        <taxon>Xylariomycetidae</taxon>
        <taxon>Amphisphaeriales</taxon>
        <taxon>Apiosporaceae</taxon>
        <taxon>Apiospora</taxon>
    </lineage>
</organism>
<sequence length="383" mass="42678">MSQPSLGIEPRPDWYIHQIKGPGVLAAIITVTAIGFVFTLTRLFVRTAVHRKPLPDDYIIVFSMICCFTSVAFGVLAIHSGSGRHFDLLSSDQKSKVILWSICGFVPGVFSVAFPKFAIVYLISRLLCPTRFHLVLLWTITGMAFILLSGCYIILFVQCTPIQSQWDFSIKGKCLDPQILANVSAAASAYSAFVDFYLVAYPATILFRLQLTLKRKLALSTALLTGSFAGISALYKCIRITSCTTSDFSYDKSDLLIWTLIESNTLITAASIPILEPIYDLLRGVEMKKRGPILMGDSDHHPLTFHSDDEIFGVMHTNDVKVIAAYKSRKHRHLFRHGQRRSSLGGLEATLAMRNESQEQILGSAIMKTAEYSVTFERRESGF</sequence>
<evidence type="ECO:0000313" key="9">
    <source>
        <dbReference type="Proteomes" id="UP001390339"/>
    </source>
</evidence>
<accession>A0ABR2HR76</accession>
<dbReference type="EMBL" id="JAPCWZ010000009">
    <property type="protein sequence ID" value="KAK8851199.1"/>
    <property type="molecule type" value="Genomic_DNA"/>
</dbReference>
<feature type="transmembrane region" description="Helical" evidence="6">
    <location>
        <begin position="24"/>
        <end position="45"/>
    </location>
</feature>
<keyword evidence="3 6" id="KW-1133">Transmembrane helix</keyword>
<evidence type="ECO:0000256" key="5">
    <source>
        <dbReference type="ARBA" id="ARBA00038359"/>
    </source>
</evidence>
<dbReference type="Proteomes" id="UP001390339">
    <property type="component" value="Unassembled WGS sequence"/>
</dbReference>
<reference evidence="8 9" key="1">
    <citation type="journal article" date="2024" name="IMA Fungus">
        <title>Apiospora arundinis, a panoply of carbohydrate-active enzymes and secondary metabolites.</title>
        <authorList>
            <person name="Sorensen T."/>
            <person name="Petersen C."/>
            <person name="Muurmann A.T."/>
            <person name="Christiansen J.V."/>
            <person name="Brundto M.L."/>
            <person name="Overgaard C.K."/>
            <person name="Boysen A.T."/>
            <person name="Wollenberg R.D."/>
            <person name="Larsen T.O."/>
            <person name="Sorensen J.L."/>
            <person name="Nielsen K.L."/>
            <person name="Sondergaard T.E."/>
        </authorList>
    </citation>
    <scope>NUCLEOTIDE SEQUENCE [LARGE SCALE GENOMIC DNA]</scope>
    <source>
        <strain evidence="8 9">AAU 773</strain>
    </source>
</reference>
<evidence type="ECO:0000313" key="8">
    <source>
        <dbReference type="EMBL" id="KAK8851199.1"/>
    </source>
</evidence>
<feature type="transmembrane region" description="Helical" evidence="6">
    <location>
        <begin position="57"/>
        <end position="78"/>
    </location>
</feature>
<evidence type="ECO:0000256" key="2">
    <source>
        <dbReference type="ARBA" id="ARBA00022692"/>
    </source>
</evidence>
<keyword evidence="9" id="KW-1185">Reference proteome</keyword>
<proteinExistence type="inferred from homology"/>
<evidence type="ECO:0000256" key="1">
    <source>
        <dbReference type="ARBA" id="ARBA00004141"/>
    </source>
</evidence>
<evidence type="ECO:0000256" key="4">
    <source>
        <dbReference type="ARBA" id="ARBA00023136"/>
    </source>
</evidence>
<dbReference type="PANTHER" id="PTHR33048">
    <property type="entry name" value="PTH11-LIKE INTEGRAL MEMBRANE PROTEIN (AFU_ORTHOLOGUE AFUA_5G11245)"/>
    <property type="match status" value="1"/>
</dbReference>
<feature type="transmembrane region" description="Helical" evidence="6">
    <location>
        <begin position="98"/>
        <end position="123"/>
    </location>
</feature>
<protein>
    <submittedName>
        <fullName evidence="8">Integral membrane protein</fullName>
    </submittedName>
</protein>
<dbReference type="InterPro" id="IPR049326">
    <property type="entry name" value="Rhodopsin_dom_fungi"/>
</dbReference>
<name>A0ABR2HR76_9PEZI</name>